<dbReference type="InterPro" id="IPR002347">
    <property type="entry name" value="SDR_fam"/>
</dbReference>
<name>A0AAD4KGW7_9EURO</name>
<comment type="caution">
    <text evidence="3">The sequence shown here is derived from an EMBL/GenBank/DDBJ whole genome shotgun (WGS) entry which is preliminary data.</text>
</comment>
<dbReference type="GO" id="GO:0016491">
    <property type="term" value="F:oxidoreductase activity"/>
    <property type="evidence" value="ECO:0007669"/>
    <property type="project" value="UniProtKB-KW"/>
</dbReference>
<keyword evidence="2" id="KW-0560">Oxidoreductase</keyword>
<evidence type="ECO:0000256" key="1">
    <source>
        <dbReference type="ARBA" id="ARBA00006484"/>
    </source>
</evidence>
<dbReference type="Gene3D" id="3.40.50.720">
    <property type="entry name" value="NAD(P)-binding Rossmann-like Domain"/>
    <property type="match status" value="1"/>
</dbReference>
<proteinExistence type="inferred from homology"/>
<dbReference type="PRINTS" id="PR00081">
    <property type="entry name" value="GDHRDH"/>
</dbReference>
<dbReference type="AlphaFoldDB" id="A0AAD4KGW7"/>
<gene>
    <name evidence="3" type="ORF">BGW36DRAFT_304074</name>
</gene>
<keyword evidence="4" id="KW-1185">Reference proteome</keyword>
<sequence length="338" mass="36719">MSAADAAHGAFSTLFSNIFIKLPTPNTDLRGQTFIVTGSNTGLGFEAARHLNNLGTEKLIMAVRNVTKGETARAEILGSTGRKEDSIEVWSLDMASYESVKEFAARVTRTLPRVDGVLANAGIMVDKFTMFEDNESTLTVNVINTFLLLLLLVPKLRESGTKFNIAPRFTTVNSALHYMAPVKGLDSDDSEIFARLNDPKTADMGARYNLSKLLVIYAVRELAERLNASSTASSTIIINSPNPSYCKSNLAQGTEVGRSSAGKMFEKLLARSTEEGSRALVHGVISGTESNGQYLTNCHVQVPACLVTDSRGVRIQKKFADELVAKLERISPEISSYV</sequence>
<dbReference type="GeneID" id="70242220"/>
<dbReference type="PANTHER" id="PTHR43157:SF31">
    <property type="entry name" value="PHOSPHATIDYLINOSITOL-GLYCAN BIOSYNTHESIS CLASS F PROTEIN"/>
    <property type="match status" value="1"/>
</dbReference>
<dbReference type="RefSeq" id="XP_046068100.1">
    <property type="nucleotide sequence ID" value="XM_046211933.1"/>
</dbReference>
<dbReference type="Proteomes" id="UP001201262">
    <property type="component" value="Unassembled WGS sequence"/>
</dbReference>
<dbReference type="PANTHER" id="PTHR43157">
    <property type="entry name" value="PHOSPHATIDYLINOSITOL-GLYCAN BIOSYNTHESIS CLASS F PROTEIN-RELATED"/>
    <property type="match status" value="1"/>
</dbReference>
<evidence type="ECO:0000313" key="4">
    <source>
        <dbReference type="Proteomes" id="UP001201262"/>
    </source>
</evidence>
<dbReference type="Pfam" id="PF00106">
    <property type="entry name" value="adh_short"/>
    <property type="match status" value="1"/>
</dbReference>
<dbReference type="EMBL" id="JAJTJA010000011">
    <property type="protein sequence ID" value="KAH8692103.1"/>
    <property type="molecule type" value="Genomic_DNA"/>
</dbReference>
<organism evidence="3 4">
    <name type="scientific">Talaromyces proteolyticus</name>
    <dbReference type="NCBI Taxonomy" id="1131652"/>
    <lineage>
        <taxon>Eukaryota</taxon>
        <taxon>Fungi</taxon>
        <taxon>Dikarya</taxon>
        <taxon>Ascomycota</taxon>
        <taxon>Pezizomycotina</taxon>
        <taxon>Eurotiomycetes</taxon>
        <taxon>Eurotiomycetidae</taxon>
        <taxon>Eurotiales</taxon>
        <taxon>Trichocomaceae</taxon>
        <taxon>Talaromyces</taxon>
        <taxon>Talaromyces sect. Bacilispori</taxon>
    </lineage>
</organism>
<dbReference type="SUPFAM" id="SSF51735">
    <property type="entry name" value="NAD(P)-binding Rossmann-fold domains"/>
    <property type="match status" value="1"/>
</dbReference>
<reference evidence="3" key="1">
    <citation type="submission" date="2021-12" db="EMBL/GenBank/DDBJ databases">
        <title>Convergent genome expansion in fungi linked to evolution of root-endophyte symbiosis.</title>
        <authorList>
            <consortium name="DOE Joint Genome Institute"/>
            <person name="Ke Y.-H."/>
            <person name="Bonito G."/>
            <person name="Liao H.-L."/>
            <person name="Looney B."/>
            <person name="Rojas-Flechas A."/>
            <person name="Nash J."/>
            <person name="Hameed K."/>
            <person name="Schadt C."/>
            <person name="Martin F."/>
            <person name="Crous P.W."/>
            <person name="Miettinen O."/>
            <person name="Magnuson J.K."/>
            <person name="Labbe J."/>
            <person name="Jacobson D."/>
            <person name="Doktycz M.J."/>
            <person name="Veneault-Fourrey C."/>
            <person name="Kuo A."/>
            <person name="Mondo S."/>
            <person name="Calhoun S."/>
            <person name="Riley R."/>
            <person name="Ohm R."/>
            <person name="LaButti K."/>
            <person name="Andreopoulos B."/>
            <person name="Pangilinan J."/>
            <person name="Nolan M."/>
            <person name="Tritt A."/>
            <person name="Clum A."/>
            <person name="Lipzen A."/>
            <person name="Daum C."/>
            <person name="Barry K."/>
            <person name="Grigoriev I.V."/>
            <person name="Vilgalys R."/>
        </authorList>
    </citation>
    <scope>NUCLEOTIDE SEQUENCE</scope>
    <source>
        <strain evidence="3">PMI_201</strain>
    </source>
</reference>
<accession>A0AAD4KGW7</accession>
<protein>
    <submittedName>
        <fullName evidence="3">Short-chain dehydrogenase</fullName>
    </submittedName>
</protein>
<comment type="similarity">
    <text evidence="1">Belongs to the short-chain dehydrogenases/reductases (SDR) family.</text>
</comment>
<dbReference type="InterPro" id="IPR036291">
    <property type="entry name" value="NAD(P)-bd_dom_sf"/>
</dbReference>
<evidence type="ECO:0000313" key="3">
    <source>
        <dbReference type="EMBL" id="KAH8692103.1"/>
    </source>
</evidence>
<evidence type="ECO:0000256" key="2">
    <source>
        <dbReference type="ARBA" id="ARBA00023002"/>
    </source>
</evidence>